<dbReference type="AlphaFoldDB" id="A0A9E5JW91"/>
<feature type="domain" description="VOC" evidence="1">
    <location>
        <begin position="4"/>
        <end position="142"/>
    </location>
</feature>
<name>A0A9E5JW91_9GAMM</name>
<dbReference type="InterPro" id="IPR029068">
    <property type="entry name" value="Glyas_Bleomycin-R_OHBP_Dase"/>
</dbReference>
<dbReference type="RefSeq" id="WP_167185087.1">
    <property type="nucleotide sequence ID" value="NZ_JAAONZ010000005.1"/>
</dbReference>
<dbReference type="SUPFAM" id="SSF54593">
    <property type="entry name" value="Glyoxalase/Bleomycin resistance protein/Dihydroxybiphenyl dioxygenase"/>
    <property type="match status" value="1"/>
</dbReference>
<dbReference type="EMBL" id="JAAONZ010000005">
    <property type="protein sequence ID" value="NHO65685.1"/>
    <property type="molecule type" value="Genomic_DNA"/>
</dbReference>
<proteinExistence type="predicted"/>
<protein>
    <submittedName>
        <fullName evidence="2">VOC family protein</fullName>
    </submittedName>
</protein>
<reference evidence="2" key="1">
    <citation type="submission" date="2020-03" db="EMBL/GenBank/DDBJ databases">
        <authorList>
            <person name="Guo F."/>
        </authorList>
    </citation>
    <scope>NUCLEOTIDE SEQUENCE</scope>
    <source>
        <strain evidence="2">JCM 30134</strain>
    </source>
</reference>
<evidence type="ECO:0000259" key="1">
    <source>
        <dbReference type="PROSITE" id="PS51819"/>
    </source>
</evidence>
<gene>
    <name evidence="2" type="ORF">G8770_09040</name>
</gene>
<dbReference type="Gene3D" id="3.10.180.10">
    <property type="entry name" value="2,3-Dihydroxybiphenyl 1,2-Dioxygenase, domain 1"/>
    <property type="match status" value="1"/>
</dbReference>
<evidence type="ECO:0000313" key="2">
    <source>
        <dbReference type="EMBL" id="NHO65685.1"/>
    </source>
</evidence>
<accession>A0A9E5JW91</accession>
<dbReference type="PROSITE" id="PS51819">
    <property type="entry name" value="VOC"/>
    <property type="match status" value="1"/>
</dbReference>
<comment type="caution">
    <text evidence="2">The sequence shown here is derived from an EMBL/GenBank/DDBJ whole genome shotgun (WGS) entry which is preliminary data.</text>
</comment>
<dbReference type="Proteomes" id="UP000787472">
    <property type="component" value="Unassembled WGS sequence"/>
</dbReference>
<organism evidence="2 3">
    <name type="scientific">Pseudomaricurvus hydrocarbonicus</name>
    <dbReference type="NCBI Taxonomy" id="1470433"/>
    <lineage>
        <taxon>Bacteria</taxon>
        <taxon>Pseudomonadati</taxon>
        <taxon>Pseudomonadota</taxon>
        <taxon>Gammaproteobacteria</taxon>
        <taxon>Cellvibrionales</taxon>
        <taxon>Cellvibrionaceae</taxon>
        <taxon>Pseudomaricurvus</taxon>
    </lineage>
</organism>
<dbReference type="Pfam" id="PF13669">
    <property type="entry name" value="Glyoxalase_4"/>
    <property type="match status" value="1"/>
</dbReference>
<sequence>MFEGQHYQNGYITRNIEKAIERFRQNSDVVEVASYEVPVEITTAKGKGTAVSKLAFIWVNNLQYELIEPVSGLVDVYTDELPDDDSVKFHHSCMRVADWDDFRSRVDEMGYPVVIEGGSDQLKFLYLDAREVVGHYLEYVWMTPERWKVLGGS</sequence>
<keyword evidence="3" id="KW-1185">Reference proteome</keyword>
<evidence type="ECO:0000313" key="3">
    <source>
        <dbReference type="Proteomes" id="UP000787472"/>
    </source>
</evidence>
<dbReference type="InterPro" id="IPR037523">
    <property type="entry name" value="VOC_core"/>
</dbReference>